<organism evidence="3">
    <name type="scientific">Salmonella enterica subsp. enterica serovar Karamoja</name>
    <dbReference type="NCBI Taxonomy" id="2500153"/>
    <lineage>
        <taxon>Bacteria</taxon>
        <taxon>Pseudomonadati</taxon>
        <taxon>Pseudomonadota</taxon>
        <taxon>Gammaproteobacteria</taxon>
        <taxon>Enterobacterales</taxon>
        <taxon>Enterobacteriaceae</taxon>
        <taxon>Salmonella</taxon>
    </lineage>
</organism>
<keyword evidence="3" id="KW-0614">Plasmid</keyword>
<evidence type="ECO:0000313" key="3">
    <source>
        <dbReference type="EMBL" id="AZT44418.1"/>
    </source>
</evidence>
<dbReference type="AlphaFoldDB" id="A0A3Q9MXE0"/>
<feature type="compositionally biased region" description="Polar residues" evidence="1">
    <location>
        <begin position="29"/>
        <end position="50"/>
    </location>
</feature>
<evidence type="ECO:0000256" key="1">
    <source>
        <dbReference type="SAM" id="MobiDB-lite"/>
    </source>
</evidence>
<name>A0A3Q9MXE0_SALET</name>
<reference evidence="3" key="1">
    <citation type="submission" date="2018-12" db="EMBL/GenBank/DDBJ databases">
        <title>Complete genome sequences of twenty non-typhoidal Salmonella isolates from Rwanda.</title>
        <authorList>
            <person name="Byukusenge M."/>
            <person name="Li L."/>
            <person name="Subhashinie K."/>
            <person name="Nzayirambaho M."/>
            <person name="Kuchipudi S.V."/>
            <person name="Jayarao B.M."/>
        </authorList>
    </citation>
    <scope>NUCLEOTIDE SEQUENCE</scope>
    <source>
        <strain evidence="2">RSE21</strain>
        <strain evidence="3">RSE40</strain>
        <plasmid evidence="2">pRSE21</plasmid>
        <plasmid evidence="3">pRSE40</plasmid>
    </source>
</reference>
<dbReference type="EMBL" id="CP034699">
    <property type="protein sequence ID" value="AZT44418.1"/>
    <property type="molecule type" value="Genomic_DNA"/>
</dbReference>
<gene>
    <name evidence="3" type="ORF">EL007_24490</name>
    <name evidence="2" type="ORF">ELZ88_24455</name>
</gene>
<geneLocation type="plasmid" evidence="2">
    <name>pRSE21</name>
</geneLocation>
<proteinExistence type="predicted"/>
<evidence type="ECO:0000313" key="2">
    <source>
        <dbReference type="EMBL" id="AZT39683.1"/>
    </source>
</evidence>
<geneLocation type="plasmid" evidence="3">
    <name>pRSE40</name>
</geneLocation>
<dbReference type="RefSeq" id="WP_168445663.1">
    <property type="nucleotide sequence ID" value="NZ_CP034699.1"/>
</dbReference>
<sequence>MKINNAVASNSATADNTGVAGNITGQTSFQNALSTTPTPTVCTGDSNTDWVDSDPDAPVSGDGWTWTATAPGVEEGTMPDGRACGYVNIDLVLTPEDKALVGWPCDDNPQMEAVAGMIAEDRACGDLTGPVTLDYILGNPDKYMESLEDRLPGTTDNTIEQLVVNLARWDIQQYKDATDD</sequence>
<accession>A0A3Q9MXE0</accession>
<protein>
    <submittedName>
        <fullName evidence="3">Uncharacterized protein</fullName>
    </submittedName>
</protein>
<feature type="region of interest" description="Disordered" evidence="1">
    <location>
        <begin position="29"/>
        <end position="63"/>
    </location>
</feature>
<dbReference type="EMBL" id="CP034710">
    <property type="protein sequence ID" value="AZT39683.1"/>
    <property type="molecule type" value="Genomic_DNA"/>
</dbReference>